<evidence type="ECO:0008006" key="2">
    <source>
        <dbReference type="Google" id="ProtNLM"/>
    </source>
</evidence>
<dbReference type="AlphaFoldDB" id="A0A7V2SYS1"/>
<dbReference type="EMBL" id="DRND01000210">
    <property type="protein sequence ID" value="HFC46744.1"/>
    <property type="molecule type" value="Genomic_DNA"/>
</dbReference>
<sequence>MKRKRTLSAVLWFVFFAISLPAISFGHPPVTLLDQNGTPIKDQLDPTDTITTASGTVYMRGPAYSPKKTCGACHDYNEITKAFHFREGAGPNGENLSDHWSDEHNDGTLYKYLANAYGHLLSPGQFGAW</sequence>
<evidence type="ECO:0000313" key="1">
    <source>
        <dbReference type="EMBL" id="HFC46744.1"/>
    </source>
</evidence>
<protein>
    <recommendedName>
        <fullName evidence="2">Cytochrome c domain-containing protein</fullName>
    </recommendedName>
</protein>
<accession>A0A7V2SYS1</accession>
<proteinExistence type="predicted"/>
<reference evidence="1" key="1">
    <citation type="journal article" date="2020" name="mSystems">
        <title>Genome- and Community-Level Interaction Insights into Carbon Utilization and Element Cycling Functions of Hydrothermarchaeota in Hydrothermal Sediment.</title>
        <authorList>
            <person name="Zhou Z."/>
            <person name="Liu Y."/>
            <person name="Xu W."/>
            <person name="Pan J."/>
            <person name="Luo Z.H."/>
            <person name="Li M."/>
        </authorList>
    </citation>
    <scope>NUCLEOTIDE SEQUENCE [LARGE SCALE GENOMIC DNA]</scope>
    <source>
        <strain evidence="1">HyVt-503</strain>
    </source>
</reference>
<organism evidence="1">
    <name type="scientific">Dissulfuribacter thermophilus</name>
    <dbReference type="NCBI Taxonomy" id="1156395"/>
    <lineage>
        <taxon>Bacteria</taxon>
        <taxon>Pseudomonadati</taxon>
        <taxon>Thermodesulfobacteriota</taxon>
        <taxon>Dissulfuribacteria</taxon>
        <taxon>Dissulfuribacterales</taxon>
        <taxon>Dissulfuribacteraceae</taxon>
        <taxon>Dissulfuribacter</taxon>
    </lineage>
</organism>
<comment type="caution">
    <text evidence="1">The sequence shown here is derived from an EMBL/GenBank/DDBJ whole genome shotgun (WGS) entry which is preliminary data.</text>
</comment>
<dbReference type="Proteomes" id="UP000885797">
    <property type="component" value="Unassembled WGS sequence"/>
</dbReference>
<gene>
    <name evidence="1" type="ORF">ENJ63_02555</name>
</gene>
<name>A0A7V2SYS1_9BACT</name>